<evidence type="ECO:0000256" key="1">
    <source>
        <dbReference type="ARBA" id="ARBA00004651"/>
    </source>
</evidence>
<feature type="transmembrane region" description="Helical" evidence="7">
    <location>
        <begin position="6"/>
        <end position="22"/>
    </location>
</feature>
<comment type="similarity">
    <text evidence="2">Belongs to the CPA3 antiporters (TC 2.A.63) subunit E family.</text>
</comment>
<reference evidence="8" key="1">
    <citation type="submission" date="2021-04" db="EMBL/GenBank/DDBJ databases">
        <title>Genome based classification of Actinospica acidithermotolerans sp. nov., an actinobacterium isolated from an Indonesian hot spring.</title>
        <authorList>
            <person name="Kusuma A.B."/>
            <person name="Putra K.E."/>
            <person name="Nafisah S."/>
            <person name="Loh J."/>
            <person name="Nouioui I."/>
            <person name="Goodfellow M."/>
        </authorList>
    </citation>
    <scope>NUCLEOTIDE SEQUENCE</scope>
    <source>
        <strain evidence="8">MGRD01-02</strain>
    </source>
</reference>
<dbReference type="EMBL" id="JAGSOH010000047">
    <property type="protein sequence ID" value="MBR7828001.1"/>
    <property type="molecule type" value="Genomic_DNA"/>
</dbReference>
<comment type="subcellular location">
    <subcellularLocation>
        <location evidence="1">Cell membrane</location>
        <topology evidence="1">Multi-pass membrane protein</topology>
    </subcellularLocation>
</comment>
<evidence type="ECO:0000256" key="3">
    <source>
        <dbReference type="ARBA" id="ARBA00022475"/>
    </source>
</evidence>
<dbReference type="GO" id="GO:0008324">
    <property type="term" value="F:monoatomic cation transmembrane transporter activity"/>
    <property type="evidence" value="ECO:0007669"/>
    <property type="project" value="InterPro"/>
</dbReference>
<keyword evidence="4 7" id="KW-0812">Transmembrane</keyword>
<comment type="caution">
    <text evidence="8">The sequence shown here is derived from an EMBL/GenBank/DDBJ whole genome shotgun (WGS) entry which is preliminary data.</text>
</comment>
<dbReference type="RefSeq" id="WP_212519142.1">
    <property type="nucleotide sequence ID" value="NZ_JAGSOH010000047.1"/>
</dbReference>
<name>A0A941EAJ8_9ACTN</name>
<keyword evidence="5 7" id="KW-1133">Transmembrane helix</keyword>
<dbReference type="Proteomes" id="UP000676325">
    <property type="component" value="Unassembled WGS sequence"/>
</dbReference>
<proteinExistence type="inferred from homology"/>
<evidence type="ECO:0000313" key="9">
    <source>
        <dbReference type="Proteomes" id="UP000676325"/>
    </source>
</evidence>
<evidence type="ECO:0000256" key="6">
    <source>
        <dbReference type="ARBA" id="ARBA00023136"/>
    </source>
</evidence>
<protein>
    <submittedName>
        <fullName evidence="8">Na+/H+ antiporter subunit E</fullName>
    </submittedName>
</protein>
<dbReference type="InterPro" id="IPR002758">
    <property type="entry name" value="Cation_antiport_E"/>
</dbReference>
<accession>A0A941EAJ8</accession>
<evidence type="ECO:0000256" key="2">
    <source>
        <dbReference type="ARBA" id="ARBA00006228"/>
    </source>
</evidence>
<dbReference type="PANTHER" id="PTHR34584">
    <property type="entry name" value="NA(+)/H(+) ANTIPORTER SUBUNIT E1"/>
    <property type="match status" value="1"/>
</dbReference>
<organism evidence="8 9">
    <name type="scientific">Actinospica acidithermotolerans</name>
    <dbReference type="NCBI Taxonomy" id="2828514"/>
    <lineage>
        <taxon>Bacteria</taxon>
        <taxon>Bacillati</taxon>
        <taxon>Actinomycetota</taxon>
        <taxon>Actinomycetes</taxon>
        <taxon>Catenulisporales</taxon>
        <taxon>Actinospicaceae</taxon>
        <taxon>Actinospica</taxon>
    </lineage>
</organism>
<dbReference type="GO" id="GO:0005886">
    <property type="term" value="C:plasma membrane"/>
    <property type="evidence" value="ECO:0007669"/>
    <property type="project" value="UniProtKB-SubCell"/>
</dbReference>
<evidence type="ECO:0000256" key="5">
    <source>
        <dbReference type="ARBA" id="ARBA00022989"/>
    </source>
</evidence>
<evidence type="ECO:0000256" key="7">
    <source>
        <dbReference type="SAM" id="Phobius"/>
    </source>
</evidence>
<keyword evidence="9" id="KW-1185">Reference proteome</keyword>
<dbReference type="AlphaFoldDB" id="A0A941EAJ8"/>
<gene>
    <name evidence="8" type="ORF">KDK95_16920</name>
</gene>
<keyword evidence="6 7" id="KW-0472">Membrane</keyword>
<evidence type="ECO:0000313" key="8">
    <source>
        <dbReference type="EMBL" id="MBR7828001.1"/>
    </source>
</evidence>
<dbReference type="PANTHER" id="PTHR34584:SF1">
    <property type="entry name" value="NA(+)_H(+) ANTIPORTER SUBUNIT E1"/>
    <property type="match status" value="1"/>
</dbReference>
<dbReference type="Pfam" id="PF01899">
    <property type="entry name" value="MNHE"/>
    <property type="match status" value="1"/>
</dbReference>
<keyword evidence="3" id="KW-1003">Cell membrane</keyword>
<sequence length="172" mass="19169">MIRRSWFPLACWCFVVWVLLSWTRTAEQLLFGAGISLLVGLALSPLGNVPGPWRLLLPRNLIAALRVLGTALVRVPSANLRLARRIWSPRLPLRSGMVVVPTQERSDLGLATVGLVTSLIVDNQIVDLDRERHLLQYHAVDVPDGDSRTARAAINEPVERCLEGLRTDDDQH</sequence>
<feature type="transmembrane region" description="Helical" evidence="7">
    <location>
        <begin position="29"/>
        <end position="49"/>
    </location>
</feature>
<evidence type="ECO:0000256" key="4">
    <source>
        <dbReference type="ARBA" id="ARBA00022692"/>
    </source>
</evidence>